<reference evidence="2" key="1">
    <citation type="journal article" date="2014" name="Int. J. Syst. Evol. Microbiol.">
        <title>Complete genome sequence of Corynebacterium casei LMG S-19264T (=DSM 44701T), isolated from a smear-ripened cheese.</title>
        <authorList>
            <consortium name="US DOE Joint Genome Institute (JGI-PGF)"/>
            <person name="Walter F."/>
            <person name="Albersmeier A."/>
            <person name="Kalinowski J."/>
            <person name="Ruckert C."/>
        </authorList>
    </citation>
    <scope>NUCLEOTIDE SEQUENCE</scope>
    <source>
        <strain evidence="2">CGMCC 1.16134</strain>
    </source>
</reference>
<reference evidence="2" key="2">
    <citation type="submission" date="2020-09" db="EMBL/GenBank/DDBJ databases">
        <authorList>
            <person name="Sun Q."/>
            <person name="Zhou Y."/>
        </authorList>
    </citation>
    <scope>NUCLEOTIDE SEQUENCE</scope>
    <source>
        <strain evidence="2">CGMCC 1.16134</strain>
    </source>
</reference>
<accession>A0A917D7X1</accession>
<proteinExistence type="predicted"/>
<dbReference type="Proteomes" id="UP000637643">
    <property type="component" value="Unassembled WGS sequence"/>
</dbReference>
<name>A0A917D7X1_9BACL</name>
<sequence length="51" mass="6172">MSERNENEWNDKEQQLTNEEVEKDIDKDIEVSEENDYHGDIPYAKKLFLQN</sequence>
<evidence type="ECO:0000313" key="3">
    <source>
        <dbReference type="Proteomes" id="UP000637643"/>
    </source>
</evidence>
<organism evidence="2 3">
    <name type="scientific">Paenibacillus albidus</name>
    <dbReference type="NCBI Taxonomy" id="2041023"/>
    <lineage>
        <taxon>Bacteria</taxon>
        <taxon>Bacillati</taxon>
        <taxon>Bacillota</taxon>
        <taxon>Bacilli</taxon>
        <taxon>Bacillales</taxon>
        <taxon>Paenibacillaceae</taxon>
        <taxon>Paenibacillus</taxon>
    </lineage>
</organism>
<evidence type="ECO:0000256" key="1">
    <source>
        <dbReference type="SAM" id="MobiDB-lite"/>
    </source>
</evidence>
<dbReference type="RefSeq" id="WP_189032200.1">
    <property type="nucleotide sequence ID" value="NZ_BMKR01000055.1"/>
</dbReference>
<protein>
    <submittedName>
        <fullName evidence="2">Uncharacterized protein</fullName>
    </submittedName>
</protein>
<feature type="compositionally biased region" description="Basic and acidic residues" evidence="1">
    <location>
        <begin position="1"/>
        <end position="14"/>
    </location>
</feature>
<feature type="region of interest" description="Disordered" evidence="1">
    <location>
        <begin position="1"/>
        <end position="36"/>
    </location>
</feature>
<evidence type="ECO:0000313" key="2">
    <source>
        <dbReference type="EMBL" id="GGG11919.1"/>
    </source>
</evidence>
<dbReference type="EMBL" id="BMKR01000055">
    <property type="protein sequence ID" value="GGG11919.1"/>
    <property type="molecule type" value="Genomic_DNA"/>
</dbReference>
<keyword evidence="3" id="KW-1185">Reference proteome</keyword>
<dbReference type="AlphaFoldDB" id="A0A917D7X1"/>
<feature type="compositionally biased region" description="Basic and acidic residues" evidence="1">
    <location>
        <begin position="24"/>
        <end position="36"/>
    </location>
</feature>
<gene>
    <name evidence="2" type="ORF">GCM10010912_65420</name>
</gene>
<comment type="caution">
    <text evidence="2">The sequence shown here is derived from an EMBL/GenBank/DDBJ whole genome shotgun (WGS) entry which is preliminary data.</text>
</comment>